<gene>
    <name evidence="2" type="ORF">EB796_011995</name>
</gene>
<dbReference type="InterPro" id="IPR040099">
    <property type="entry name" value="ZZEF1"/>
</dbReference>
<dbReference type="PANTHER" id="PTHR22772:SF4">
    <property type="entry name" value="ZINC FINGER ZZ-TYPE AND EF-HAND DOMAIN-CONTAINING PROTEIN 1"/>
    <property type="match status" value="1"/>
</dbReference>
<protein>
    <submittedName>
        <fullName evidence="2">Uncharacterized protein</fullName>
    </submittedName>
</protein>
<dbReference type="Proteomes" id="UP000593567">
    <property type="component" value="Unassembled WGS sequence"/>
</dbReference>
<feature type="compositionally biased region" description="Low complexity" evidence="1">
    <location>
        <begin position="23"/>
        <end position="41"/>
    </location>
</feature>
<evidence type="ECO:0000256" key="1">
    <source>
        <dbReference type="SAM" id="MobiDB-lite"/>
    </source>
</evidence>
<name>A0A7J7JVB4_BUGNE</name>
<feature type="region of interest" description="Disordered" evidence="1">
    <location>
        <begin position="1"/>
        <end position="57"/>
    </location>
</feature>
<evidence type="ECO:0000313" key="3">
    <source>
        <dbReference type="Proteomes" id="UP000593567"/>
    </source>
</evidence>
<sequence length="230" mass="25328">MMGISSSSESEDDDHEVDPLAFDSSSWDSSSDASSDLSNTSAVPTKEELEPVTSRSAEGKINMDTVTDLRVLFNDSVLKTLGSVSTKDDAGANILSHHKSKLLSWLSDLNMPSPESLISQEAFCDVLASRGVNREDALEVFSRFDTEGVGKAEFEVIQEGIKRPFEDQEHGEISYRTRILQGCPSLPGFVDVFSKTDTSSKHATKLLHLLVSRCSCDVRLLFWSYVFSFS</sequence>
<keyword evidence="3" id="KW-1185">Reference proteome</keyword>
<dbReference type="AlphaFoldDB" id="A0A7J7JVB4"/>
<proteinExistence type="predicted"/>
<dbReference type="PANTHER" id="PTHR22772">
    <property type="entry name" value="NOVEL ZZ TYPE ZINC FINGER DOMAIN CONTAINING PROTEIN"/>
    <property type="match status" value="1"/>
</dbReference>
<reference evidence="2" key="1">
    <citation type="submission" date="2020-06" db="EMBL/GenBank/DDBJ databases">
        <title>Draft genome of Bugula neritina, a colonial animal packing powerful symbionts and potential medicines.</title>
        <authorList>
            <person name="Rayko M."/>
        </authorList>
    </citation>
    <scope>NUCLEOTIDE SEQUENCE [LARGE SCALE GENOMIC DNA]</scope>
    <source>
        <strain evidence="2">Kwan_BN1</strain>
    </source>
</reference>
<dbReference type="EMBL" id="VXIV02001797">
    <property type="protein sequence ID" value="KAF6029664.1"/>
    <property type="molecule type" value="Genomic_DNA"/>
</dbReference>
<organism evidence="2 3">
    <name type="scientific">Bugula neritina</name>
    <name type="common">Brown bryozoan</name>
    <name type="synonym">Sertularia neritina</name>
    <dbReference type="NCBI Taxonomy" id="10212"/>
    <lineage>
        <taxon>Eukaryota</taxon>
        <taxon>Metazoa</taxon>
        <taxon>Spiralia</taxon>
        <taxon>Lophotrochozoa</taxon>
        <taxon>Bryozoa</taxon>
        <taxon>Gymnolaemata</taxon>
        <taxon>Cheilostomatida</taxon>
        <taxon>Flustrina</taxon>
        <taxon>Buguloidea</taxon>
        <taxon>Bugulidae</taxon>
        <taxon>Bugula</taxon>
    </lineage>
</organism>
<evidence type="ECO:0000313" key="2">
    <source>
        <dbReference type="EMBL" id="KAF6029664.1"/>
    </source>
</evidence>
<comment type="caution">
    <text evidence="2">The sequence shown here is derived from an EMBL/GenBank/DDBJ whole genome shotgun (WGS) entry which is preliminary data.</text>
</comment>
<accession>A0A7J7JVB4</accession>